<evidence type="ECO:0000313" key="2">
    <source>
        <dbReference type="Proteomes" id="UP000298649"/>
    </source>
</evidence>
<protein>
    <submittedName>
        <fullName evidence="1">Uncharacterized protein</fullName>
    </submittedName>
</protein>
<organism evidence="1 2">
    <name type="scientific">Agrobacterium tumefaciens</name>
    <dbReference type="NCBI Taxonomy" id="358"/>
    <lineage>
        <taxon>Bacteria</taxon>
        <taxon>Pseudomonadati</taxon>
        <taxon>Pseudomonadota</taxon>
        <taxon>Alphaproteobacteria</taxon>
        <taxon>Hyphomicrobiales</taxon>
        <taxon>Rhizobiaceae</taxon>
        <taxon>Rhizobium/Agrobacterium group</taxon>
        <taxon>Agrobacterium</taxon>
        <taxon>Agrobacterium tumefaciens complex</taxon>
    </lineage>
</organism>
<dbReference type="EMBL" id="CP039925">
    <property type="protein sequence ID" value="QCL98108.1"/>
    <property type="molecule type" value="Genomic_DNA"/>
</dbReference>
<sequence length="145" mass="15879">MSNPPDPGPLSAGEISRLVQIGNILIPAYDSLPRLEDTPVIENTIQRVVNYRPDLLDDLRKGLAASTDLAPLQAVKHLYNQNPAAMRAIGLVLSAAYLMTPDIRNVIGYPGQERVEREQNDPTEIPTREMLAGVIARGTICRLTP</sequence>
<keyword evidence="1" id="KW-0614">Plasmid</keyword>
<geneLocation type="plasmid" evidence="2">
    <name>patcfbp7129b</name>
</geneLocation>
<accession>A0A4D7YSK5</accession>
<dbReference type="Proteomes" id="UP000298649">
    <property type="component" value="Plasmid pAtCFBP7129b"/>
</dbReference>
<dbReference type="AlphaFoldDB" id="A0A4D7YSK5"/>
<reference evidence="1 2" key="1">
    <citation type="submission" date="2019-04" db="EMBL/GenBank/DDBJ databases">
        <title>Complete genome sequence of Agrobacterium tumefaciens CFBP7129.</title>
        <authorList>
            <person name="Haryono M."/>
            <person name="Lin Y.-C."/>
            <person name="Lai E.-M."/>
            <person name="Kuo C.-H."/>
        </authorList>
    </citation>
    <scope>NUCLEOTIDE SEQUENCE [LARGE SCALE GENOMIC DNA]</scope>
    <source>
        <strain evidence="1 2">CFBP7129</strain>
        <plasmid evidence="2">patcfbp7129b</plasmid>
    </source>
</reference>
<dbReference type="RefSeq" id="WP_080850721.1">
    <property type="nucleotide sequence ID" value="NZ_CP039925.1"/>
</dbReference>
<gene>
    <name evidence="1" type="ORF">CFBP7129_28365</name>
</gene>
<name>A0A4D7YSK5_AGRTU</name>
<evidence type="ECO:0000313" key="1">
    <source>
        <dbReference type="EMBL" id="QCL98108.1"/>
    </source>
</evidence>
<proteinExistence type="predicted"/>